<comment type="caution">
    <text evidence="2">The sequence shown here is derived from an EMBL/GenBank/DDBJ whole genome shotgun (WGS) entry which is preliminary data.</text>
</comment>
<evidence type="ECO:0000256" key="1">
    <source>
        <dbReference type="SAM" id="Phobius"/>
    </source>
</evidence>
<protein>
    <submittedName>
        <fullName evidence="2">DUF6220 domain-containing protein</fullName>
    </submittedName>
</protein>
<name>A0ABW4LZL9_9BACI</name>
<feature type="transmembrane region" description="Helical" evidence="1">
    <location>
        <begin position="12"/>
        <end position="32"/>
    </location>
</feature>
<feature type="transmembrane region" description="Helical" evidence="1">
    <location>
        <begin position="74"/>
        <end position="92"/>
    </location>
</feature>
<keyword evidence="3" id="KW-1185">Reference proteome</keyword>
<dbReference type="RefSeq" id="WP_377930824.1">
    <property type="nucleotide sequence ID" value="NZ_JBHUEM010000055.1"/>
</dbReference>
<sequence>MMEETRRRKLWGRMFFIFAVVFLITVSIQVYLAGYATFINPVKWQSHVVFVKVIEFLPVFMLIISFIGKLPNILKWQSVGLFILIMLMYATANIPNAGAFHPVIALIMFWLSTLVVKNTWQLIFKYKIKNSIKEN</sequence>
<feature type="transmembrane region" description="Helical" evidence="1">
    <location>
        <begin position="44"/>
        <end position="67"/>
    </location>
</feature>
<dbReference type="EMBL" id="JBHUEM010000055">
    <property type="protein sequence ID" value="MFD1739585.1"/>
    <property type="molecule type" value="Genomic_DNA"/>
</dbReference>
<accession>A0ABW4LZL9</accession>
<proteinExistence type="predicted"/>
<keyword evidence="1" id="KW-1133">Transmembrane helix</keyword>
<dbReference type="Proteomes" id="UP001597214">
    <property type="component" value="Unassembled WGS sequence"/>
</dbReference>
<evidence type="ECO:0000313" key="3">
    <source>
        <dbReference type="Proteomes" id="UP001597214"/>
    </source>
</evidence>
<feature type="transmembrane region" description="Helical" evidence="1">
    <location>
        <begin position="98"/>
        <end position="116"/>
    </location>
</feature>
<gene>
    <name evidence="2" type="ORF">ACFSCX_24180</name>
</gene>
<dbReference type="Pfam" id="PF19728">
    <property type="entry name" value="DUF6220"/>
    <property type="match status" value="1"/>
</dbReference>
<reference evidence="3" key="1">
    <citation type="journal article" date="2019" name="Int. J. Syst. Evol. Microbiol.">
        <title>The Global Catalogue of Microorganisms (GCM) 10K type strain sequencing project: providing services to taxonomists for standard genome sequencing and annotation.</title>
        <authorList>
            <consortium name="The Broad Institute Genomics Platform"/>
            <consortium name="The Broad Institute Genome Sequencing Center for Infectious Disease"/>
            <person name="Wu L."/>
            <person name="Ma J."/>
        </authorList>
    </citation>
    <scope>NUCLEOTIDE SEQUENCE [LARGE SCALE GENOMIC DNA]</scope>
    <source>
        <strain evidence="3">CCUG 49339</strain>
    </source>
</reference>
<keyword evidence="1" id="KW-0472">Membrane</keyword>
<evidence type="ECO:0000313" key="2">
    <source>
        <dbReference type="EMBL" id="MFD1739585.1"/>
    </source>
</evidence>
<dbReference type="InterPro" id="IPR046192">
    <property type="entry name" value="DUF6220"/>
</dbReference>
<organism evidence="2 3">
    <name type="scientific">Bacillus salitolerans</name>
    <dbReference type="NCBI Taxonomy" id="1437434"/>
    <lineage>
        <taxon>Bacteria</taxon>
        <taxon>Bacillati</taxon>
        <taxon>Bacillota</taxon>
        <taxon>Bacilli</taxon>
        <taxon>Bacillales</taxon>
        <taxon>Bacillaceae</taxon>
        <taxon>Bacillus</taxon>
    </lineage>
</organism>
<keyword evidence="1" id="KW-0812">Transmembrane</keyword>